<dbReference type="OrthoDB" id="528778at2"/>
<organism evidence="4 5">
    <name type="scientific">Caulobacter flavus</name>
    <dbReference type="NCBI Taxonomy" id="1679497"/>
    <lineage>
        <taxon>Bacteria</taxon>
        <taxon>Pseudomonadati</taxon>
        <taxon>Pseudomonadota</taxon>
        <taxon>Alphaproteobacteria</taxon>
        <taxon>Caulobacterales</taxon>
        <taxon>Caulobacteraceae</taxon>
        <taxon>Caulobacter</taxon>
    </lineage>
</organism>
<dbReference type="InterPro" id="IPR005097">
    <property type="entry name" value="Sacchrp_dh_NADP-bd"/>
</dbReference>
<dbReference type="RefSeq" id="WP_101713532.1">
    <property type="nucleotide sequence ID" value="NZ_CP026100.1"/>
</dbReference>
<dbReference type="PANTHER" id="PTHR43796">
    <property type="entry name" value="CARBOXYNORSPERMIDINE SYNTHASE"/>
    <property type="match status" value="1"/>
</dbReference>
<feature type="domain" description="DUF4166" evidence="2">
    <location>
        <begin position="395"/>
        <end position="552"/>
    </location>
</feature>
<evidence type="ECO:0000313" key="4">
    <source>
        <dbReference type="EMBL" id="PLR13861.1"/>
    </source>
</evidence>
<dbReference type="InterPro" id="IPR036291">
    <property type="entry name" value="NAD(P)-bd_dom_sf"/>
</dbReference>
<keyword evidence="6" id="KW-1185">Reference proteome</keyword>
<evidence type="ECO:0000313" key="6">
    <source>
        <dbReference type="Proteomes" id="UP000281192"/>
    </source>
</evidence>
<feature type="domain" description="Saccharopine dehydrogenase NADP binding" evidence="1">
    <location>
        <begin position="9"/>
        <end position="110"/>
    </location>
</feature>
<evidence type="ECO:0000259" key="1">
    <source>
        <dbReference type="Pfam" id="PF03435"/>
    </source>
</evidence>
<evidence type="ECO:0000313" key="3">
    <source>
        <dbReference type="EMBL" id="AYV45616.1"/>
    </source>
</evidence>
<dbReference type="AlphaFoldDB" id="A0A2N5CSK3"/>
<proteinExistence type="predicted"/>
<dbReference type="Gene3D" id="3.40.50.720">
    <property type="entry name" value="NAD(P)-binding Rossmann-like Domain"/>
    <property type="match status" value="1"/>
</dbReference>
<sequence length="554" mass="57819">MSVGDRRRVVLVGASGVFGARLARMLARRPDVTLVLAARRPRPLETLLTELQAGGARASIEVAVLDRDQPSDLERLCPFVVIDAAGPFQGQDAAFAKAVLAAGAHYVDLADARDFVAAFPGRLSAAAREVGRWAITGASSTPALTCAAVDALTEGWTRVDRIEAAISPGAKAPRGLSVTRAILRWTGAPVSVFVNGAASTRPGWSVPHRLAFPGLGRRWIGLAETPDLDQLKARYAPTREALFGAGLELAPLHLGLWLLSFARRWGLLRTLEPLAAPLNAGAGLLAPLGSDRGGMTVRVEGLDAAGSAVAARWSLWAERGAGPNVPAAPAAAVVGALLDGTLAGPSDAGACVGLLDLAALLAPLEGLPIKARIDAAAPAATGVFPRALGRGFENLPAVVRGAHRGEADVTLAGRARARGGGGLSALVRRLQGLPAPGVHATAVSIASLPGGGEAWTRRFGGRPFRSRIAPAADDPFAFEETVGPLTFRFHASPYASGFSWDFESWRLGPLPLPAAWAPRTRARTFARDGSYRFRVLVAHPWLGVIFGYAGRLEA</sequence>
<dbReference type="Pfam" id="PF03435">
    <property type="entry name" value="Sacchrp_dh_NADP"/>
    <property type="match status" value="1"/>
</dbReference>
<reference evidence="3 6" key="2">
    <citation type="submission" date="2018-01" db="EMBL/GenBank/DDBJ databases">
        <title>Complete genome sequence of Caulobacter flavus RHGG3.</title>
        <authorList>
            <person name="Yang E."/>
        </authorList>
    </citation>
    <scope>NUCLEOTIDE SEQUENCE [LARGE SCALE GENOMIC DNA]</scope>
    <source>
        <strain evidence="3 6">RHGG3</strain>
    </source>
</reference>
<dbReference type="PANTHER" id="PTHR43796:SF2">
    <property type="entry name" value="CARBOXYNORSPERMIDINE SYNTHASE"/>
    <property type="match status" value="1"/>
</dbReference>
<reference evidence="4 5" key="1">
    <citation type="submission" date="2017-12" db="EMBL/GenBank/DDBJ databases">
        <title>The genome sequence of Caulobacter flavus CGMCC1 15093.</title>
        <authorList>
            <person name="Gao J."/>
            <person name="Mao X."/>
            <person name="Sun J."/>
        </authorList>
    </citation>
    <scope>NUCLEOTIDE SEQUENCE [LARGE SCALE GENOMIC DNA]</scope>
    <source>
        <strain evidence="4 5">CGMCC1 15093</strain>
    </source>
</reference>
<dbReference type="Proteomes" id="UP000281192">
    <property type="component" value="Chromosome"/>
</dbReference>
<evidence type="ECO:0000259" key="2">
    <source>
        <dbReference type="Pfam" id="PF13761"/>
    </source>
</evidence>
<gene>
    <name evidence="3" type="ORF">C1707_04755</name>
    <name evidence="4" type="ORF">CFHF_13530</name>
</gene>
<dbReference type="SUPFAM" id="SSF51735">
    <property type="entry name" value="NAD(P)-binding Rossmann-fold domains"/>
    <property type="match status" value="1"/>
</dbReference>
<dbReference type="InterPro" id="IPR025311">
    <property type="entry name" value="DUF4166"/>
</dbReference>
<dbReference type="KEGG" id="cfh:C1707_04755"/>
<dbReference type="Pfam" id="PF13761">
    <property type="entry name" value="DUF4166"/>
    <property type="match status" value="1"/>
</dbReference>
<dbReference type="EMBL" id="PJRQ01000026">
    <property type="protein sequence ID" value="PLR13861.1"/>
    <property type="molecule type" value="Genomic_DNA"/>
</dbReference>
<dbReference type="EMBL" id="CP026100">
    <property type="protein sequence ID" value="AYV45616.1"/>
    <property type="molecule type" value="Genomic_DNA"/>
</dbReference>
<protein>
    <submittedName>
        <fullName evidence="4">Saccharopine dehydrogenase</fullName>
    </submittedName>
</protein>
<evidence type="ECO:0000313" key="5">
    <source>
        <dbReference type="Proteomes" id="UP000234483"/>
    </source>
</evidence>
<name>A0A2N5CSK3_9CAUL</name>
<dbReference type="Proteomes" id="UP000234483">
    <property type="component" value="Unassembled WGS sequence"/>
</dbReference>
<accession>A0A2N5CSK3</accession>